<evidence type="ECO:0000313" key="2">
    <source>
        <dbReference type="Proteomes" id="UP000784700"/>
    </source>
</evidence>
<gene>
    <name evidence="1" type="ORF">DY130_01665</name>
</gene>
<evidence type="ECO:0000313" key="1">
    <source>
        <dbReference type="EMBL" id="TPR46249.1"/>
    </source>
</evidence>
<reference evidence="1" key="1">
    <citation type="submission" date="2018-08" db="EMBL/GenBank/DDBJ databases">
        <title>Comparative genomics of wild bee and flower associated Lactobacillus reveals potential adaptation to the bee host.</title>
        <authorList>
            <person name="Vuong H.Q."/>
            <person name="Mcfrederick Q.S."/>
        </authorList>
    </citation>
    <scope>NUCLEOTIDE SEQUENCE</scope>
    <source>
        <strain evidence="1">HV_63</strain>
    </source>
</reference>
<accession>A0A2S2JMJ8</accession>
<protein>
    <submittedName>
        <fullName evidence="1">Uncharacterized protein</fullName>
    </submittedName>
</protein>
<dbReference type="AlphaFoldDB" id="A0A2S2JMJ8"/>
<dbReference type="GeneID" id="58107834"/>
<dbReference type="RefSeq" id="WP_108983204.1">
    <property type="nucleotide sequence ID" value="NZ_BAABXB010000136.1"/>
</dbReference>
<name>A0A2S2JMJ8_9LACO</name>
<sequence>MFNDKIVFNYMYNLWVAVISDLKDAEVEEIGQALQAKYAKEYNDQNDTNLSDDDFIELVSNYTESIREQAVSDAEEDIKKHKAPKFVKNGSTWNV</sequence>
<dbReference type="EMBL" id="QUBG01000001">
    <property type="protein sequence ID" value="TPR46249.1"/>
    <property type="molecule type" value="Genomic_DNA"/>
</dbReference>
<dbReference type="Proteomes" id="UP000784700">
    <property type="component" value="Unassembled WGS sequence"/>
</dbReference>
<proteinExistence type="predicted"/>
<organism evidence="1 2">
    <name type="scientific">Apilactobacillus micheneri</name>
    <dbReference type="NCBI Taxonomy" id="1899430"/>
    <lineage>
        <taxon>Bacteria</taxon>
        <taxon>Bacillati</taxon>
        <taxon>Bacillota</taxon>
        <taxon>Bacilli</taxon>
        <taxon>Lactobacillales</taxon>
        <taxon>Lactobacillaceae</taxon>
        <taxon>Apilactobacillus</taxon>
    </lineage>
</organism>
<dbReference type="OrthoDB" id="2296599at2"/>
<comment type="caution">
    <text evidence="1">The sequence shown here is derived from an EMBL/GenBank/DDBJ whole genome shotgun (WGS) entry which is preliminary data.</text>
</comment>